<accession>A0A455SM21</accession>
<evidence type="ECO:0000313" key="1">
    <source>
        <dbReference type="EMBL" id="BBH87235.1"/>
    </source>
</evidence>
<dbReference type="AlphaFoldDB" id="A0A455SM21"/>
<reference evidence="1" key="1">
    <citation type="submission" date="2018-12" db="EMBL/GenBank/DDBJ databases">
        <title>Novel natural products biosynthetic potential of the class Ktedonobacteria.</title>
        <authorList>
            <person name="Zheng Y."/>
            <person name="Saitou A."/>
            <person name="Wang C.M."/>
            <person name="Toyoda A."/>
            <person name="Minakuchi Y."/>
            <person name="Sekiguchi Y."/>
            <person name="Ueda K."/>
            <person name="Takano H."/>
            <person name="Sakai Y."/>
            <person name="Yokota A."/>
            <person name="Yabe S."/>
        </authorList>
    </citation>
    <scope>NUCLEOTIDE SEQUENCE</scope>
    <source>
        <strain evidence="1">COM3</strain>
    </source>
</reference>
<gene>
    <name evidence="1" type="ORF">KTC_19860</name>
</gene>
<name>A0A455SM21_9CHLR</name>
<sequence length="139" mass="15237">MTSDIVRLQKDIEATYYAATLGLTGLAVGISTHQVIEAKAERLGLLLGQVQALVGEQQGLAIYNQTLSRIPDIPCRSSILSTLLTECGDTEEVAILCDWLRDMWETMDLLRERFGEETAQKIIAAPPVQKGERNGCSTT</sequence>
<dbReference type="EMBL" id="AP019376">
    <property type="protein sequence ID" value="BBH87235.1"/>
    <property type="molecule type" value="Genomic_DNA"/>
</dbReference>
<protein>
    <submittedName>
        <fullName evidence="1">Uncharacterized protein</fullName>
    </submittedName>
</protein>
<proteinExistence type="predicted"/>
<organism evidence="1">
    <name type="scientific">Thermosporothrix sp. COM3</name>
    <dbReference type="NCBI Taxonomy" id="2490863"/>
    <lineage>
        <taxon>Bacteria</taxon>
        <taxon>Bacillati</taxon>
        <taxon>Chloroflexota</taxon>
        <taxon>Ktedonobacteria</taxon>
        <taxon>Ktedonobacterales</taxon>
        <taxon>Thermosporotrichaceae</taxon>
        <taxon>Thermosporothrix</taxon>
    </lineage>
</organism>